<name>A0A914C5C7_9BILA</name>
<protein>
    <submittedName>
        <fullName evidence="2">Uncharacterized protein</fullName>
    </submittedName>
</protein>
<dbReference type="Pfam" id="PF02995">
    <property type="entry name" value="DUF229"/>
    <property type="match status" value="1"/>
</dbReference>
<dbReference type="AlphaFoldDB" id="A0A914C5C7"/>
<reference evidence="2" key="1">
    <citation type="submission" date="2022-11" db="UniProtKB">
        <authorList>
            <consortium name="WormBaseParasite"/>
        </authorList>
    </citation>
    <scope>IDENTIFICATION</scope>
</reference>
<keyword evidence="1" id="KW-1185">Reference proteome</keyword>
<dbReference type="InterPro" id="IPR004245">
    <property type="entry name" value="DUF229"/>
</dbReference>
<dbReference type="WBParaSite" id="ACRNAN_Path_256.g959.t1">
    <property type="protein sequence ID" value="ACRNAN_Path_256.g959.t1"/>
    <property type="gene ID" value="ACRNAN_Path_256.g959"/>
</dbReference>
<proteinExistence type="predicted"/>
<dbReference type="Proteomes" id="UP000887540">
    <property type="component" value="Unplaced"/>
</dbReference>
<dbReference type="GO" id="GO:0005615">
    <property type="term" value="C:extracellular space"/>
    <property type="evidence" value="ECO:0007669"/>
    <property type="project" value="TreeGrafter"/>
</dbReference>
<dbReference type="PANTHER" id="PTHR10974:SF75">
    <property type="entry name" value="SULFATASE DOMAIN-CONTAINING PROTEIN"/>
    <property type="match status" value="1"/>
</dbReference>
<evidence type="ECO:0000313" key="1">
    <source>
        <dbReference type="Proteomes" id="UP000887540"/>
    </source>
</evidence>
<dbReference type="PANTHER" id="PTHR10974">
    <property type="entry name" value="FI08016P-RELATED"/>
    <property type="match status" value="1"/>
</dbReference>
<evidence type="ECO:0000313" key="2">
    <source>
        <dbReference type="WBParaSite" id="ACRNAN_Path_256.g959.t1"/>
    </source>
</evidence>
<sequence length="99" mass="11493">MPRTLHYLKEKYGAISFPYFNKVGLNSRPNGYALLLGKAYADFKPTFCSIPLDYDQFIGYEFKEAGYKTLMSEDWAKGVFNYPDCKGFTNSTPMDHYMR</sequence>
<accession>A0A914C5C7</accession>
<organism evidence="1 2">
    <name type="scientific">Acrobeloides nanus</name>
    <dbReference type="NCBI Taxonomy" id="290746"/>
    <lineage>
        <taxon>Eukaryota</taxon>
        <taxon>Metazoa</taxon>
        <taxon>Ecdysozoa</taxon>
        <taxon>Nematoda</taxon>
        <taxon>Chromadorea</taxon>
        <taxon>Rhabditida</taxon>
        <taxon>Tylenchina</taxon>
        <taxon>Cephalobomorpha</taxon>
        <taxon>Cephaloboidea</taxon>
        <taxon>Cephalobidae</taxon>
        <taxon>Acrobeloides</taxon>
    </lineage>
</organism>